<dbReference type="InterPro" id="IPR008915">
    <property type="entry name" value="Peptidase_M50"/>
</dbReference>
<evidence type="ECO:0000256" key="1">
    <source>
        <dbReference type="ARBA" id="ARBA00001947"/>
    </source>
</evidence>
<feature type="transmembrane region" description="Helical" evidence="11">
    <location>
        <begin position="373"/>
        <end position="395"/>
    </location>
</feature>
<dbReference type="Gene3D" id="2.30.42.10">
    <property type="match status" value="2"/>
</dbReference>
<reference evidence="13" key="1">
    <citation type="submission" date="2021-12" db="EMBL/GenBank/DDBJ databases">
        <authorList>
            <person name="Veyrier F.J."/>
        </authorList>
    </citation>
    <scope>NUCLEOTIDE SEQUENCE</scope>
    <source>
        <strain evidence="13">SAG 1488-6</strain>
    </source>
</reference>
<accession>A0ABY4EGA4</accession>
<keyword evidence="14" id="KW-1185">Reference proteome</keyword>
<dbReference type="InterPro" id="IPR001478">
    <property type="entry name" value="PDZ"/>
</dbReference>
<dbReference type="EC" id="3.4.24.-" evidence="11"/>
<keyword evidence="4" id="KW-0645">Protease</keyword>
<keyword evidence="5 11" id="KW-0812">Transmembrane</keyword>
<dbReference type="CDD" id="cd06163">
    <property type="entry name" value="S2P-M50_PDZ_RseP-like"/>
    <property type="match status" value="2"/>
</dbReference>
<evidence type="ECO:0000256" key="3">
    <source>
        <dbReference type="ARBA" id="ARBA00007931"/>
    </source>
</evidence>
<dbReference type="InterPro" id="IPR036034">
    <property type="entry name" value="PDZ_sf"/>
</dbReference>
<evidence type="ECO:0000256" key="9">
    <source>
        <dbReference type="ARBA" id="ARBA00023049"/>
    </source>
</evidence>
<dbReference type="PANTHER" id="PTHR42837:SF2">
    <property type="entry name" value="MEMBRANE METALLOPROTEASE ARASP2, CHLOROPLASTIC-RELATED"/>
    <property type="match status" value="1"/>
</dbReference>
<evidence type="ECO:0000256" key="2">
    <source>
        <dbReference type="ARBA" id="ARBA00004141"/>
    </source>
</evidence>
<gene>
    <name evidence="13" type="primary">rseP</name>
    <name evidence="13" type="ORF">LVJ81_11025</name>
</gene>
<dbReference type="Pfam" id="PF17820">
    <property type="entry name" value="PDZ_6"/>
    <property type="match status" value="1"/>
</dbReference>
<sequence>MIYLAAFVVAILILVSLHELGHYVVARLCGVKVVRFSVGFGKPFFIKKRGDTEWCLAPIPLGGYVKMVDTREGEVAEKDLPYAFDKQTPLKRMAIVVAGPLVNLLLAVLLYAASFSIFGVTEVKPWVGTVAHNTLAERAGFEVGDQIQSVNGKAVAEWMDAQTEMTLGLQAGNVLVTVKDAQGQAQTRTIVAQGEPEAVEQAAQGQGIGLMPMKISSAIGQVVDGSPAQAAGLQAGDIVTHVDGQAIANWNAWVAVIQNSPGKNLLLDVNRQGQNVQLSLRPNSEDTGSRLVGKAGVAPSMDQAWTEQVRVKRDVGVLEGIDLAATRTWDYSILTLKFFGKMLIGEASIKSISGPVTIGEIAGKSAMMGWEAYIQFLAIISISLGVMNLLPIPVLDGGHLVYYFIEWVRGKPLSQYVQLMGLKIGLCIMGLFMLVAFFNDFTRIFG</sequence>
<dbReference type="Pfam" id="PF02163">
    <property type="entry name" value="Peptidase_M50"/>
    <property type="match status" value="1"/>
</dbReference>
<dbReference type="PANTHER" id="PTHR42837">
    <property type="entry name" value="REGULATOR OF SIGMA-E PROTEASE RSEP"/>
    <property type="match status" value="1"/>
</dbReference>
<dbReference type="SUPFAM" id="SSF50156">
    <property type="entry name" value="PDZ domain-like"/>
    <property type="match status" value="2"/>
</dbReference>
<evidence type="ECO:0000256" key="5">
    <source>
        <dbReference type="ARBA" id="ARBA00022692"/>
    </source>
</evidence>
<keyword evidence="7 11" id="KW-0862">Zinc</keyword>
<keyword evidence="11" id="KW-0479">Metal-binding</keyword>
<name>A0ABY4EGA4_VITST</name>
<keyword evidence="9 11" id="KW-0482">Metalloprotease</keyword>
<organism evidence="13 14">
    <name type="scientific">Vitreoscilla stercoraria</name>
    <dbReference type="NCBI Taxonomy" id="61"/>
    <lineage>
        <taxon>Bacteria</taxon>
        <taxon>Pseudomonadati</taxon>
        <taxon>Pseudomonadota</taxon>
        <taxon>Betaproteobacteria</taxon>
        <taxon>Neisseriales</taxon>
        <taxon>Neisseriaceae</taxon>
        <taxon>Vitreoscilla</taxon>
    </lineage>
</organism>
<protein>
    <recommendedName>
        <fullName evidence="11">Zinc metalloprotease</fullName>
        <ecNumber evidence="11">3.4.24.-</ecNumber>
    </recommendedName>
</protein>
<feature type="transmembrane region" description="Helical" evidence="11">
    <location>
        <begin position="415"/>
        <end position="438"/>
    </location>
</feature>
<dbReference type="InterPro" id="IPR004387">
    <property type="entry name" value="Pept_M50_Zn"/>
</dbReference>
<evidence type="ECO:0000256" key="11">
    <source>
        <dbReference type="RuleBase" id="RU362031"/>
    </source>
</evidence>
<dbReference type="NCBIfam" id="TIGR00054">
    <property type="entry name" value="RIP metalloprotease RseP"/>
    <property type="match status" value="1"/>
</dbReference>
<evidence type="ECO:0000256" key="4">
    <source>
        <dbReference type="ARBA" id="ARBA00022670"/>
    </source>
</evidence>
<reference evidence="13" key="2">
    <citation type="journal article" date="2022" name="Res Sq">
        <title>Evolution of multicellular longitudinally dividing oral cavity symbionts (Neisseriaceae).</title>
        <authorList>
            <person name="Nyongesa S."/>
            <person name="Weber P."/>
            <person name="Bernet E."/>
            <person name="Pullido F."/>
            <person name="Nieckarz M."/>
            <person name="Delaby M."/>
            <person name="Nieves C."/>
            <person name="Viehboeck T."/>
            <person name="Krause N."/>
            <person name="Rivera-Millot A."/>
            <person name="Nakamura A."/>
            <person name="Vischer N."/>
            <person name="VanNieuwenhze M."/>
            <person name="Brun Y."/>
            <person name="Cava F."/>
            <person name="Bulgheresi S."/>
            <person name="Veyrier F."/>
        </authorList>
    </citation>
    <scope>NUCLEOTIDE SEQUENCE</scope>
    <source>
        <strain evidence="13">SAG 1488-6</strain>
    </source>
</reference>
<feature type="domain" description="PDZ" evidence="12">
    <location>
        <begin position="196"/>
        <end position="284"/>
    </location>
</feature>
<dbReference type="PROSITE" id="PS50106">
    <property type="entry name" value="PDZ"/>
    <property type="match status" value="1"/>
</dbReference>
<dbReference type="InterPro" id="IPR041489">
    <property type="entry name" value="PDZ_6"/>
</dbReference>
<evidence type="ECO:0000256" key="7">
    <source>
        <dbReference type="ARBA" id="ARBA00022833"/>
    </source>
</evidence>
<dbReference type="SMART" id="SM00228">
    <property type="entry name" value="PDZ"/>
    <property type="match status" value="2"/>
</dbReference>
<feature type="transmembrane region" description="Helical" evidence="11">
    <location>
        <begin position="93"/>
        <end position="113"/>
    </location>
</feature>
<dbReference type="Proteomes" id="UP000832034">
    <property type="component" value="Chromosome"/>
</dbReference>
<evidence type="ECO:0000313" key="14">
    <source>
        <dbReference type="Proteomes" id="UP000832034"/>
    </source>
</evidence>
<proteinExistence type="inferred from homology"/>
<evidence type="ECO:0000259" key="12">
    <source>
        <dbReference type="PROSITE" id="PS50106"/>
    </source>
</evidence>
<dbReference type="GO" id="GO:0008237">
    <property type="term" value="F:metallopeptidase activity"/>
    <property type="evidence" value="ECO:0007669"/>
    <property type="project" value="UniProtKB-KW"/>
</dbReference>
<keyword evidence="6 11" id="KW-0378">Hydrolase</keyword>
<comment type="cofactor">
    <cofactor evidence="1 11">
        <name>Zn(2+)</name>
        <dbReference type="ChEBI" id="CHEBI:29105"/>
    </cofactor>
</comment>
<evidence type="ECO:0000313" key="13">
    <source>
        <dbReference type="EMBL" id="UOO93738.1"/>
    </source>
</evidence>
<keyword evidence="8 11" id="KW-1133">Transmembrane helix</keyword>
<comment type="subcellular location">
    <subcellularLocation>
        <location evidence="2">Membrane</location>
        <topology evidence="2">Multi-pass membrane protein</topology>
    </subcellularLocation>
</comment>
<evidence type="ECO:0000256" key="6">
    <source>
        <dbReference type="ARBA" id="ARBA00022801"/>
    </source>
</evidence>
<evidence type="ECO:0000256" key="8">
    <source>
        <dbReference type="ARBA" id="ARBA00022989"/>
    </source>
</evidence>
<dbReference type="EMBL" id="CP091512">
    <property type="protein sequence ID" value="UOO93738.1"/>
    <property type="molecule type" value="Genomic_DNA"/>
</dbReference>
<evidence type="ECO:0000256" key="10">
    <source>
        <dbReference type="ARBA" id="ARBA00023136"/>
    </source>
</evidence>
<keyword evidence="10 11" id="KW-0472">Membrane</keyword>
<comment type="similarity">
    <text evidence="3 11">Belongs to the peptidase M50B family.</text>
</comment>